<sequence length="261" mass="30210">MEPQDSEKSVECKNKWLKRKYFFRQMLVSSGGWTCYFIMGMSFGASTVFIPQIRKEANSFDAVSESTASWIPAIMVYAGLPWVFILPALMKYIGRNCEVILCKMEDYELEKRAERKNKWEKRIFFFRQMMISSGGWTCYFIMGMSFGASTVFIPQIRKEANSFDAVSESTASWIPAIMVYSGLPWTFILPIFMKYIGRKYTFMFVTISNLISFLVFYLSVTVNQIIISQDMTLQEIAEWMKGNKKGPVLPEEANFLPPEKS</sequence>
<organism evidence="1 2">
    <name type="scientific">Mythimna loreyi</name>
    <dbReference type="NCBI Taxonomy" id="667449"/>
    <lineage>
        <taxon>Eukaryota</taxon>
        <taxon>Metazoa</taxon>
        <taxon>Ecdysozoa</taxon>
        <taxon>Arthropoda</taxon>
        <taxon>Hexapoda</taxon>
        <taxon>Insecta</taxon>
        <taxon>Pterygota</taxon>
        <taxon>Neoptera</taxon>
        <taxon>Endopterygota</taxon>
        <taxon>Lepidoptera</taxon>
        <taxon>Glossata</taxon>
        <taxon>Ditrysia</taxon>
        <taxon>Noctuoidea</taxon>
        <taxon>Noctuidae</taxon>
        <taxon>Noctuinae</taxon>
        <taxon>Hadenini</taxon>
        <taxon>Mythimna</taxon>
    </lineage>
</organism>
<protein>
    <submittedName>
        <fullName evidence="1">Uncharacterized protein</fullName>
    </submittedName>
</protein>
<evidence type="ECO:0000313" key="2">
    <source>
        <dbReference type="Proteomes" id="UP001231649"/>
    </source>
</evidence>
<gene>
    <name evidence="1" type="ORF">PYW08_008464</name>
</gene>
<name>A0ACC2QBJ4_9NEOP</name>
<dbReference type="EMBL" id="CM056797">
    <property type="protein sequence ID" value="KAJ8713160.1"/>
    <property type="molecule type" value="Genomic_DNA"/>
</dbReference>
<keyword evidence="2" id="KW-1185">Reference proteome</keyword>
<proteinExistence type="predicted"/>
<reference evidence="1" key="1">
    <citation type="submission" date="2023-03" db="EMBL/GenBank/DDBJ databases">
        <title>Chromosome-level genomes of two armyworms, Mythimna separata and Mythimna loreyi, provide insights into the biosynthesis and reception of sex pheromones.</title>
        <authorList>
            <person name="Zhao H."/>
        </authorList>
    </citation>
    <scope>NUCLEOTIDE SEQUENCE</scope>
    <source>
        <strain evidence="1">BeijingLab</strain>
    </source>
</reference>
<accession>A0ACC2QBJ4</accession>
<comment type="caution">
    <text evidence="1">The sequence shown here is derived from an EMBL/GenBank/DDBJ whole genome shotgun (WGS) entry which is preliminary data.</text>
</comment>
<dbReference type="Proteomes" id="UP001231649">
    <property type="component" value="Chromosome 21"/>
</dbReference>
<evidence type="ECO:0000313" key="1">
    <source>
        <dbReference type="EMBL" id="KAJ8713160.1"/>
    </source>
</evidence>